<accession>A0A1Y6K595</accession>
<feature type="domain" description="Restriction endonuclease type IV Mrr" evidence="1">
    <location>
        <begin position="193"/>
        <end position="305"/>
    </location>
</feature>
<proteinExistence type="predicted"/>
<dbReference type="KEGG" id="abat:CFX1CAM_0983"/>
<dbReference type="EMBL" id="LT859958">
    <property type="protein sequence ID" value="SMX54048.1"/>
    <property type="molecule type" value="Genomic_DNA"/>
</dbReference>
<dbReference type="InterPro" id="IPR007560">
    <property type="entry name" value="Restrct_endonuc_IV_Mrr"/>
</dbReference>
<dbReference type="InterPro" id="IPR011856">
    <property type="entry name" value="tRNA_endonuc-like_dom_sf"/>
</dbReference>
<evidence type="ECO:0000259" key="1">
    <source>
        <dbReference type="Pfam" id="PF04471"/>
    </source>
</evidence>
<dbReference type="Pfam" id="PF04471">
    <property type="entry name" value="Mrr_cat"/>
    <property type="match status" value="1"/>
</dbReference>
<dbReference type="PANTHER" id="PTHR30015:SF7">
    <property type="entry name" value="TYPE IV METHYL-DIRECTED RESTRICTION ENZYME ECOKMRR"/>
    <property type="match status" value="1"/>
</dbReference>
<dbReference type="GO" id="GO:0015666">
    <property type="term" value="F:restriction endodeoxyribonuclease activity"/>
    <property type="evidence" value="ECO:0007669"/>
    <property type="project" value="TreeGrafter"/>
</dbReference>
<dbReference type="PANTHER" id="PTHR30015">
    <property type="entry name" value="MRR RESTRICTION SYSTEM PROTEIN"/>
    <property type="match status" value="1"/>
</dbReference>
<sequence length="344" mass="39174">MKFPSMWIIRAGKNDIAKDIFLTKNRIAIGWPKMGDLSQLKPNRDSFKQSLSEAYPETKVGAIPNTAGQLYRFVHKMIIGDLIVFPPITEQMVHIGLILGDYLYSPDVSLDFPNQRKVFWLKTVPKNMFSQAALSAIKPPRTLFKVINHSNEFIVVLEEEPMSAQTKRDGTLTSIVDNIKQITNNFVRKTLVEELKGCSFIEFIAHVLEKLGYHVLLPQTGQDQEIDIVAQKVELGFESPIIKVRTKSGDSKIDLSEVSQLFRNIGEKESGLFVTLGDYTEEALQFAALKTNLRLMKGSELINLIMSYYEELESRYKEILPLRKVYFPDALADQEDQLWKKPTG</sequence>
<dbReference type="InterPro" id="IPR052906">
    <property type="entry name" value="Type_IV_Methyl-Rstrct_Enzyme"/>
</dbReference>
<dbReference type="Proteomes" id="UP000195514">
    <property type="component" value="Chromosome I"/>
</dbReference>
<reference evidence="3" key="1">
    <citation type="submission" date="2017-05" db="EMBL/GenBank/DDBJ databases">
        <authorList>
            <person name="Kirkegaard R."/>
            <person name="Mcilroy J S."/>
        </authorList>
    </citation>
    <scope>NUCLEOTIDE SEQUENCE [LARGE SCALE GENOMIC DNA]</scope>
</reference>
<dbReference type="GO" id="GO:0003677">
    <property type="term" value="F:DNA binding"/>
    <property type="evidence" value="ECO:0007669"/>
    <property type="project" value="InterPro"/>
</dbReference>
<organism evidence="2 3">
    <name type="scientific">Candidatus Brevifilum fermentans</name>
    <dbReference type="NCBI Taxonomy" id="1986204"/>
    <lineage>
        <taxon>Bacteria</taxon>
        <taxon>Bacillati</taxon>
        <taxon>Chloroflexota</taxon>
        <taxon>Anaerolineae</taxon>
        <taxon>Anaerolineales</taxon>
        <taxon>Anaerolineaceae</taxon>
        <taxon>Candidatus Brevifilum</taxon>
    </lineage>
</organism>
<dbReference type="GO" id="GO:0009307">
    <property type="term" value="P:DNA restriction-modification system"/>
    <property type="evidence" value="ECO:0007669"/>
    <property type="project" value="InterPro"/>
</dbReference>
<dbReference type="Gene3D" id="3.40.1350.10">
    <property type="match status" value="1"/>
</dbReference>
<dbReference type="REBASE" id="203449">
    <property type="entry name" value="AbaBI1MrrP"/>
</dbReference>
<dbReference type="AlphaFoldDB" id="A0A1Y6K595"/>
<name>A0A1Y6K595_9CHLR</name>
<dbReference type="SUPFAM" id="SSF52980">
    <property type="entry name" value="Restriction endonuclease-like"/>
    <property type="match status" value="1"/>
</dbReference>
<keyword evidence="3" id="KW-1185">Reference proteome</keyword>
<gene>
    <name evidence="2" type="ORF">CFX1CAM_0983</name>
</gene>
<dbReference type="OrthoDB" id="34611at2"/>
<evidence type="ECO:0000313" key="2">
    <source>
        <dbReference type="EMBL" id="SMX54048.1"/>
    </source>
</evidence>
<dbReference type="InterPro" id="IPR011335">
    <property type="entry name" value="Restrct_endonuc-II-like"/>
</dbReference>
<dbReference type="RefSeq" id="WP_157891716.1">
    <property type="nucleotide sequence ID" value="NZ_LT859958.1"/>
</dbReference>
<evidence type="ECO:0000313" key="3">
    <source>
        <dbReference type="Proteomes" id="UP000195514"/>
    </source>
</evidence>
<protein>
    <recommendedName>
        <fullName evidence="1">Restriction endonuclease type IV Mrr domain-containing protein</fullName>
    </recommendedName>
</protein>